<dbReference type="HOGENOM" id="CLU_933248_0_0_11"/>
<evidence type="ECO:0000313" key="5">
    <source>
        <dbReference type="Proteomes" id="UP000005442"/>
    </source>
</evidence>
<name>G8RWD9_MYCRN</name>
<evidence type="ECO:0000256" key="2">
    <source>
        <dbReference type="SAM" id="SignalP"/>
    </source>
</evidence>
<feature type="signal peptide" evidence="2">
    <location>
        <begin position="1"/>
        <end position="36"/>
    </location>
</feature>
<feature type="compositionally biased region" description="Pro residues" evidence="1">
    <location>
        <begin position="56"/>
        <end position="67"/>
    </location>
</feature>
<dbReference type="KEGG" id="mrh:MycrhN_2483"/>
<keyword evidence="2" id="KW-0732">Signal</keyword>
<dbReference type="AlphaFoldDB" id="G8RWD9"/>
<dbReference type="PATRIC" id="fig|710685.3.peg.2481"/>
<feature type="chain" id="PRO_5003515992" description="PknH-like extracellular domain-containing protein" evidence="2">
    <location>
        <begin position="37"/>
        <end position="259"/>
    </location>
</feature>
<dbReference type="InterPro" id="IPR026954">
    <property type="entry name" value="PknH-like_Extracell"/>
</dbReference>
<feature type="region of interest" description="Disordered" evidence="1">
    <location>
        <begin position="37"/>
        <end position="74"/>
    </location>
</feature>
<accession>G8RWD9</accession>
<dbReference type="Proteomes" id="UP000005442">
    <property type="component" value="Chromosome"/>
</dbReference>
<dbReference type="Gene3D" id="3.40.1000.70">
    <property type="entry name" value="PknH-like extracellular domain"/>
    <property type="match status" value="1"/>
</dbReference>
<dbReference type="InterPro" id="IPR038232">
    <property type="entry name" value="PknH-like_Extracell_sf"/>
</dbReference>
<feature type="domain" description="PknH-like extracellular" evidence="3">
    <location>
        <begin position="68"/>
        <end position="256"/>
    </location>
</feature>
<dbReference type="eggNOG" id="COG0515">
    <property type="taxonomic scope" value="Bacteria"/>
</dbReference>
<dbReference type="OrthoDB" id="4374883at2"/>
<organism evidence="4 5">
    <name type="scientific">Mycolicibacterium rhodesiae (strain NBB3)</name>
    <name type="common">Mycobacterium rhodesiae</name>
    <dbReference type="NCBI Taxonomy" id="710685"/>
    <lineage>
        <taxon>Bacteria</taxon>
        <taxon>Bacillati</taxon>
        <taxon>Actinomycetota</taxon>
        <taxon>Actinomycetes</taxon>
        <taxon>Mycobacteriales</taxon>
        <taxon>Mycobacteriaceae</taxon>
        <taxon>Mycolicibacterium</taxon>
    </lineage>
</organism>
<dbReference type="EMBL" id="CP003169">
    <property type="protein sequence ID" value="AEV73071.1"/>
    <property type="molecule type" value="Genomic_DNA"/>
</dbReference>
<evidence type="ECO:0000259" key="3">
    <source>
        <dbReference type="Pfam" id="PF14032"/>
    </source>
</evidence>
<dbReference type="RefSeq" id="WP_014210883.1">
    <property type="nucleotide sequence ID" value="NC_016604.1"/>
</dbReference>
<proteinExistence type="predicted"/>
<feature type="compositionally biased region" description="Low complexity" evidence="1">
    <location>
        <begin position="38"/>
        <end position="55"/>
    </location>
</feature>
<reference evidence="4 5" key="1">
    <citation type="submission" date="2011-12" db="EMBL/GenBank/DDBJ databases">
        <title>Complete sequence of Mycobacterium rhodesiae NBB3.</title>
        <authorList>
            <consortium name="US DOE Joint Genome Institute"/>
            <person name="Lucas S."/>
            <person name="Han J."/>
            <person name="Lapidus A."/>
            <person name="Cheng J.-F."/>
            <person name="Goodwin L."/>
            <person name="Pitluck S."/>
            <person name="Peters L."/>
            <person name="Mikhailova N."/>
            <person name="Gu W."/>
            <person name="Detter J.C."/>
            <person name="Han C."/>
            <person name="Tapia R."/>
            <person name="Land M."/>
            <person name="Hauser L."/>
            <person name="Kyrpides N."/>
            <person name="Ivanova N."/>
            <person name="Pagani I."/>
            <person name="Mattes T."/>
            <person name="Holmes A."/>
            <person name="Rutledge P."/>
            <person name="Paulsen I."/>
            <person name="Coleman N."/>
            <person name="Woyke T."/>
        </authorList>
    </citation>
    <scope>NUCLEOTIDE SEQUENCE [LARGE SCALE GENOMIC DNA]</scope>
    <source>
        <strain evidence="4 5">NBB3</strain>
    </source>
</reference>
<gene>
    <name evidence="4" type="ordered locus">MycrhN_2483</name>
</gene>
<sequence>MSQYQLLARRGDVRGRTLVALALSSAALLAVGTACGDSSEASSAQSSTAATTTTSTPPPPPPGPPPVGADALPGLLPSLEELKTIMNNQELVAGPNATGVAEPDPREQVYEPAGCASSFTAGSPSAFNGTGHRGFLGASQAQSPTPSLMLGESVVTFDSPEAAKRALAKYLEQWRRCANTPFTWKFISQGRQAQWTLGEPIDAGGGITSLRNVNPDSPVTVTRAIAAKNNVLVDVQIMGSGLAEQNITIAKRILERIPG</sequence>
<evidence type="ECO:0000313" key="4">
    <source>
        <dbReference type="EMBL" id="AEV73071.1"/>
    </source>
</evidence>
<dbReference type="STRING" id="710685.MycrhN_2483"/>
<evidence type="ECO:0000256" key="1">
    <source>
        <dbReference type="SAM" id="MobiDB-lite"/>
    </source>
</evidence>
<protein>
    <recommendedName>
        <fullName evidence="3">PknH-like extracellular domain-containing protein</fullName>
    </recommendedName>
</protein>
<keyword evidence="5" id="KW-1185">Reference proteome</keyword>
<dbReference type="Pfam" id="PF14032">
    <property type="entry name" value="PknH_C"/>
    <property type="match status" value="1"/>
</dbReference>